<dbReference type="AlphaFoldDB" id="A0A2R6NJP8"/>
<dbReference type="Gene3D" id="3.40.50.1820">
    <property type="entry name" value="alpha/beta hydrolase"/>
    <property type="match status" value="1"/>
</dbReference>
<dbReference type="STRING" id="98765.A0A2R6NJP8"/>
<evidence type="ECO:0000313" key="1">
    <source>
        <dbReference type="EMBL" id="PSR72600.1"/>
    </source>
</evidence>
<gene>
    <name evidence="1" type="ORF">PHLCEN_2v11524</name>
</gene>
<dbReference type="InterPro" id="IPR029058">
    <property type="entry name" value="AB_hydrolase_fold"/>
</dbReference>
<protein>
    <submittedName>
        <fullName evidence="1">Uncharacterized protein</fullName>
    </submittedName>
</protein>
<proteinExistence type="predicted"/>
<dbReference type="EMBL" id="MLYV02001152">
    <property type="protein sequence ID" value="PSR72600.1"/>
    <property type="molecule type" value="Genomic_DNA"/>
</dbReference>
<keyword evidence="2" id="KW-1185">Reference proteome</keyword>
<evidence type="ECO:0000313" key="2">
    <source>
        <dbReference type="Proteomes" id="UP000186601"/>
    </source>
</evidence>
<comment type="caution">
    <text evidence="1">The sequence shown here is derived from an EMBL/GenBank/DDBJ whole genome shotgun (WGS) entry which is preliminary data.</text>
</comment>
<dbReference type="OrthoDB" id="94039at2759"/>
<dbReference type="Proteomes" id="UP000186601">
    <property type="component" value="Unassembled WGS sequence"/>
</dbReference>
<accession>A0A2R6NJP8</accession>
<sequence length="154" mass="17740">MITFSSLVIVDPFFFPGKPEDLAVLRRKLVDRAHERQDVWPSREEARESELKGSRRWDQRVRELYLRYGIRRHPYSKCSVTPYNGVTLACTREQEATMYRDVEGATKPIKYLDALCRKIPVHIAFGERADIIRCTGSAASSASTRRGDCQFNKA</sequence>
<name>A0A2R6NJP8_9APHY</name>
<reference evidence="1 2" key="1">
    <citation type="submission" date="2018-02" db="EMBL/GenBank/DDBJ databases">
        <title>Genome sequence of the basidiomycete white-rot fungus Phlebia centrifuga.</title>
        <authorList>
            <person name="Granchi Z."/>
            <person name="Peng M."/>
            <person name="de Vries R.P."/>
            <person name="Hilden K."/>
            <person name="Makela M.R."/>
            <person name="Grigoriev I."/>
            <person name="Riley R."/>
        </authorList>
    </citation>
    <scope>NUCLEOTIDE SEQUENCE [LARGE SCALE GENOMIC DNA]</scope>
    <source>
        <strain evidence="1 2">FBCC195</strain>
    </source>
</reference>
<organism evidence="1 2">
    <name type="scientific">Hermanssonia centrifuga</name>
    <dbReference type="NCBI Taxonomy" id="98765"/>
    <lineage>
        <taxon>Eukaryota</taxon>
        <taxon>Fungi</taxon>
        <taxon>Dikarya</taxon>
        <taxon>Basidiomycota</taxon>
        <taxon>Agaricomycotina</taxon>
        <taxon>Agaricomycetes</taxon>
        <taxon>Polyporales</taxon>
        <taxon>Meruliaceae</taxon>
        <taxon>Hermanssonia</taxon>
    </lineage>
</organism>